<dbReference type="Proteomes" id="UP001303889">
    <property type="component" value="Unassembled WGS sequence"/>
</dbReference>
<feature type="region of interest" description="Disordered" evidence="1">
    <location>
        <begin position="198"/>
        <end position="224"/>
    </location>
</feature>
<sequence length="224" mass="24596">MQQSECLEILRYFLNKGHPVDGTARTFVGHTGYDRDSKEFGPCHHSTNFDVPWGCGHICPPGWKPNWHMSPLEWVLRGGACGACHKQQNEPDPAALTIEQTLFTAMMEEGAEAPTSPDELQSALELVLHAQVNRAFRRRAPLQTLCETRVRYLVGKGARLEDLDAEFTKAAAQMARTWGADLAGRLNLSLEEDVRGRLKGRTQGGEEEAAAARGERGEGVVGSG</sequence>
<evidence type="ECO:0000313" key="2">
    <source>
        <dbReference type="EMBL" id="KAK3899998.1"/>
    </source>
</evidence>
<reference evidence="2" key="1">
    <citation type="journal article" date="2023" name="Mol. Phylogenet. Evol.">
        <title>Genome-scale phylogeny and comparative genomics of the fungal order Sordariales.</title>
        <authorList>
            <person name="Hensen N."/>
            <person name="Bonometti L."/>
            <person name="Westerberg I."/>
            <person name="Brannstrom I.O."/>
            <person name="Guillou S."/>
            <person name="Cros-Aarteil S."/>
            <person name="Calhoun S."/>
            <person name="Haridas S."/>
            <person name="Kuo A."/>
            <person name="Mondo S."/>
            <person name="Pangilinan J."/>
            <person name="Riley R."/>
            <person name="LaButti K."/>
            <person name="Andreopoulos B."/>
            <person name="Lipzen A."/>
            <person name="Chen C."/>
            <person name="Yan M."/>
            <person name="Daum C."/>
            <person name="Ng V."/>
            <person name="Clum A."/>
            <person name="Steindorff A."/>
            <person name="Ohm R.A."/>
            <person name="Martin F."/>
            <person name="Silar P."/>
            <person name="Natvig D.O."/>
            <person name="Lalanne C."/>
            <person name="Gautier V."/>
            <person name="Ament-Velasquez S.L."/>
            <person name="Kruys A."/>
            <person name="Hutchinson M.I."/>
            <person name="Powell A.J."/>
            <person name="Barry K."/>
            <person name="Miller A.N."/>
            <person name="Grigoriev I.V."/>
            <person name="Debuchy R."/>
            <person name="Gladieux P."/>
            <person name="Hiltunen Thoren M."/>
            <person name="Johannesson H."/>
        </authorList>
    </citation>
    <scope>NUCLEOTIDE SEQUENCE</scope>
    <source>
        <strain evidence="2">CBS 103.79</strain>
    </source>
</reference>
<dbReference type="AlphaFoldDB" id="A0AAN6MH40"/>
<reference evidence="2" key="2">
    <citation type="submission" date="2023-05" db="EMBL/GenBank/DDBJ databases">
        <authorList>
            <consortium name="Lawrence Berkeley National Laboratory"/>
            <person name="Steindorff A."/>
            <person name="Hensen N."/>
            <person name="Bonometti L."/>
            <person name="Westerberg I."/>
            <person name="Brannstrom I.O."/>
            <person name="Guillou S."/>
            <person name="Cros-Aarteil S."/>
            <person name="Calhoun S."/>
            <person name="Haridas S."/>
            <person name="Kuo A."/>
            <person name="Mondo S."/>
            <person name="Pangilinan J."/>
            <person name="Riley R."/>
            <person name="Labutti K."/>
            <person name="Andreopoulos B."/>
            <person name="Lipzen A."/>
            <person name="Chen C."/>
            <person name="Yanf M."/>
            <person name="Daum C."/>
            <person name="Ng V."/>
            <person name="Clum A."/>
            <person name="Ohm R."/>
            <person name="Martin F."/>
            <person name="Silar P."/>
            <person name="Natvig D."/>
            <person name="Lalanne C."/>
            <person name="Gautier V."/>
            <person name="Ament-Velasquez S.L."/>
            <person name="Kruys A."/>
            <person name="Hutchinson M.I."/>
            <person name="Powell A.J."/>
            <person name="Barry K."/>
            <person name="Miller A.N."/>
            <person name="Grigoriev I.V."/>
            <person name="Debuchy R."/>
            <person name="Gladieux P."/>
            <person name="Thoren M.H."/>
            <person name="Johannesson H."/>
        </authorList>
    </citation>
    <scope>NUCLEOTIDE SEQUENCE</scope>
    <source>
        <strain evidence="2">CBS 103.79</strain>
    </source>
</reference>
<protein>
    <submittedName>
        <fullName evidence="2">Uncharacterized protein</fullName>
    </submittedName>
</protein>
<accession>A0AAN6MH40</accession>
<organism evidence="2 3">
    <name type="scientific">Staphylotrichum tortipilum</name>
    <dbReference type="NCBI Taxonomy" id="2831512"/>
    <lineage>
        <taxon>Eukaryota</taxon>
        <taxon>Fungi</taxon>
        <taxon>Dikarya</taxon>
        <taxon>Ascomycota</taxon>
        <taxon>Pezizomycotina</taxon>
        <taxon>Sordariomycetes</taxon>
        <taxon>Sordariomycetidae</taxon>
        <taxon>Sordariales</taxon>
        <taxon>Chaetomiaceae</taxon>
        <taxon>Staphylotrichum</taxon>
    </lineage>
</organism>
<gene>
    <name evidence="2" type="ORF">C8A05DRAFT_36377</name>
</gene>
<evidence type="ECO:0000256" key="1">
    <source>
        <dbReference type="SAM" id="MobiDB-lite"/>
    </source>
</evidence>
<comment type="caution">
    <text evidence="2">The sequence shown here is derived from an EMBL/GenBank/DDBJ whole genome shotgun (WGS) entry which is preliminary data.</text>
</comment>
<keyword evidence="3" id="KW-1185">Reference proteome</keyword>
<evidence type="ECO:0000313" key="3">
    <source>
        <dbReference type="Proteomes" id="UP001303889"/>
    </source>
</evidence>
<proteinExistence type="predicted"/>
<dbReference type="EMBL" id="MU855716">
    <property type="protein sequence ID" value="KAK3899998.1"/>
    <property type="molecule type" value="Genomic_DNA"/>
</dbReference>
<name>A0AAN6MH40_9PEZI</name>